<evidence type="ECO:0000313" key="9">
    <source>
        <dbReference type="Proteomes" id="UP000794436"/>
    </source>
</evidence>
<comment type="caution">
    <text evidence="8">The sequence shown here is derived from an EMBL/GenBank/DDBJ whole genome shotgun (WGS) entry which is preliminary data.</text>
</comment>
<sequence length="232" mass="25976">MATAALKQAAKKPRRRLGGRKDEPMEVRISKTLAYALRHGAEDLGLNMRASGYVELQELLSKPLCKEITEEQVEEIVRTNTKKRFTITTDESGAVKYIRANQGHTLQLVSDDALLTPLEDPSELPYCIHGTYTKFWESILDNGLSRMTRNHIHMTPTEVTGGDVVSGFRTNCDLLLYIDVPLALTDGIRFYRSSNNVILSPGVGESGVLERKYFIKAVKRDGTVVFTREATE</sequence>
<evidence type="ECO:0000256" key="2">
    <source>
        <dbReference type="ARBA" id="ARBA00009836"/>
    </source>
</evidence>
<evidence type="ECO:0000256" key="4">
    <source>
        <dbReference type="ARBA" id="ARBA00022679"/>
    </source>
</evidence>
<dbReference type="OrthoDB" id="419694at2759"/>
<dbReference type="EMBL" id="SPLM01000147">
    <property type="protein sequence ID" value="TMW55676.1"/>
    <property type="molecule type" value="Genomic_DNA"/>
</dbReference>
<keyword evidence="5" id="KW-0520">NAD</keyword>
<dbReference type="Proteomes" id="UP000794436">
    <property type="component" value="Unassembled WGS sequence"/>
</dbReference>
<organism evidence="8 9">
    <name type="scientific">Pythium oligandrum</name>
    <name type="common">Mycoparasitic fungus</name>
    <dbReference type="NCBI Taxonomy" id="41045"/>
    <lineage>
        <taxon>Eukaryota</taxon>
        <taxon>Sar</taxon>
        <taxon>Stramenopiles</taxon>
        <taxon>Oomycota</taxon>
        <taxon>Peronosporomycetes</taxon>
        <taxon>Pythiales</taxon>
        <taxon>Pythiaceae</taxon>
        <taxon>Pythium</taxon>
    </lineage>
</organism>
<dbReference type="EC" id="2.7.1.160" evidence="3"/>
<evidence type="ECO:0000256" key="6">
    <source>
        <dbReference type="ARBA" id="ARBA00047949"/>
    </source>
</evidence>
<dbReference type="InterPro" id="IPR042080">
    <property type="entry name" value="RNA_2'-PTrans_N"/>
</dbReference>
<gene>
    <name evidence="8" type="ORF">Poli38472_010558</name>
</gene>
<name>A0A8K1C3B1_PYTOL</name>
<dbReference type="GO" id="GO:0000215">
    <property type="term" value="F:tRNA 2'-phosphotransferase activity"/>
    <property type="evidence" value="ECO:0007669"/>
    <property type="project" value="UniProtKB-EC"/>
</dbReference>
<dbReference type="InterPro" id="IPR042081">
    <property type="entry name" value="RNA_2'-PTrans_C"/>
</dbReference>
<evidence type="ECO:0000313" key="8">
    <source>
        <dbReference type="EMBL" id="TMW55676.1"/>
    </source>
</evidence>
<reference evidence="8" key="1">
    <citation type="submission" date="2019-03" db="EMBL/GenBank/DDBJ databases">
        <title>Long read genome sequence of the mycoparasitic Pythium oligandrum ATCC 38472 isolated from sugarbeet rhizosphere.</title>
        <authorList>
            <person name="Gaulin E."/>
        </authorList>
    </citation>
    <scope>NUCLEOTIDE SEQUENCE</scope>
    <source>
        <strain evidence="8">ATCC 38472_TT</strain>
    </source>
</reference>
<proteinExistence type="inferred from homology"/>
<dbReference type="Gene3D" id="3.20.170.30">
    <property type="match status" value="1"/>
</dbReference>
<dbReference type="PANTHER" id="PTHR12684">
    <property type="entry name" value="PUTATIVE PHOSPHOTRANSFERASE"/>
    <property type="match status" value="1"/>
</dbReference>
<dbReference type="InterPro" id="IPR002745">
    <property type="entry name" value="Ptrans_KptA/Tpt1"/>
</dbReference>
<accession>A0A8K1C3B1</accession>
<evidence type="ECO:0000256" key="3">
    <source>
        <dbReference type="ARBA" id="ARBA00012007"/>
    </source>
</evidence>
<protein>
    <recommendedName>
        <fullName evidence="3">2'-phosphotransferase</fullName>
        <ecNumber evidence="3">2.7.1.160</ecNumber>
    </recommendedName>
</protein>
<keyword evidence="4" id="KW-0808">Transferase</keyword>
<dbReference type="Pfam" id="PF01885">
    <property type="entry name" value="PTS_2-RNA"/>
    <property type="match status" value="1"/>
</dbReference>
<comment type="catalytic activity">
    <reaction evidence="6">
        <text>2'-phospho-[ligated tRNA] + NAD(+) = mature tRNA + ADP-alpha-D-ribose 1'',2''-cyclic phosphate + nicotinamide</text>
        <dbReference type="Rhea" id="RHEA:23324"/>
        <dbReference type="Rhea" id="RHEA-COMP:11106"/>
        <dbReference type="Rhea" id="RHEA-COMP:11107"/>
        <dbReference type="ChEBI" id="CHEBI:17154"/>
        <dbReference type="ChEBI" id="CHEBI:57540"/>
        <dbReference type="ChEBI" id="CHEBI:76596"/>
        <dbReference type="ChEBI" id="CHEBI:82883"/>
        <dbReference type="ChEBI" id="CHEBI:85027"/>
        <dbReference type="EC" id="2.7.1.160"/>
    </reaction>
</comment>
<dbReference type="PANTHER" id="PTHR12684:SF2">
    <property type="entry name" value="TRNA 2'-PHOSPHOTRANSFERASE 1"/>
    <property type="match status" value="1"/>
</dbReference>
<evidence type="ECO:0000256" key="5">
    <source>
        <dbReference type="ARBA" id="ARBA00023027"/>
    </source>
</evidence>
<keyword evidence="9" id="KW-1185">Reference proteome</keyword>
<feature type="compositionally biased region" description="Basic residues" evidence="7">
    <location>
        <begin position="9"/>
        <end position="18"/>
    </location>
</feature>
<comment type="function">
    <text evidence="1">Catalyzes the last step of tRNA splicing, the transfer of the splice junction 2'-phosphate from ligated tRNA to NAD to produce ADP-ribose 1''-2'' cyclic phosphate.</text>
</comment>
<dbReference type="SUPFAM" id="SSF56399">
    <property type="entry name" value="ADP-ribosylation"/>
    <property type="match status" value="1"/>
</dbReference>
<feature type="region of interest" description="Disordered" evidence="7">
    <location>
        <begin position="1"/>
        <end position="23"/>
    </location>
</feature>
<dbReference type="Gene3D" id="1.10.10.970">
    <property type="entry name" value="RNA 2'-phosphotransferase, Tpt1/KptA family, N-terminal domain"/>
    <property type="match status" value="1"/>
</dbReference>
<comment type="similarity">
    <text evidence="2">Belongs to the KptA/TPT1 family.</text>
</comment>
<dbReference type="GO" id="GO:0006388">
    <property type="term" value="P:tRNA splicing, via endonucleolytic cleavage and ligation"/>
    <property type="evidence" value="ECO:0007669"/>
    <property type="project" value="TreeGrafter"/>
</dbReference>
<evidence type="ECO:0000256" key="1">
    <source>
        <dbReference type="ARBA" id="ARBA00003343"/>
    </source>
</evidence>
<evidence type="ECO:0000256" key="7">
    <source>
        <dbReference type="SAM" id="MobiDB-lite"/>
    </source>
</evidence>
<dbReference type="AlphaFoldDB" id="A0A8K1C3B1"/>